<feature type="transmembrane region" description="Helical" evidence="5">
    <location>
        <begin position="178"/>
        <end position="199"/>
    </location>
</feature>
<dbReference type="GO" id="GO:0016020">
    <property type="term" value="C:membrane"/>
    <property type="evidence" value="ECO:0007669"/>
    <property type="project" value="UniProtKB-SubCell"/>
</dbReference>
<organism evidence="7 8">
    <name type="scientific">Fusarium albosuccineum</name>
    <dbReference type="NCBI Taxonomy" id="1237068"/>
    <lineage>
        <taxon>Eukaryota</taxon>
        <taxon>Fungi</taxon>
        <taxon>Dikarya</taxon>
        <taxon>Ascomycota</taxon>
        <taxon>Pezizomycotina</taxon>
        <taxon>Sordariomycetes</taxon>
        <taxon>Hypocreomycetidae</taxon>
        <taxon>Hypocreales</taxon>
        <taxon>Nectriaceae</taxon>
        <taxon>Fusarium</taxon>
        <taxon>Fusarium decemcellulare species complex</taxon>
    </lineage>
</organism>
<dbReference type="PANTHER" id="PTHR11360">
    <property type="entry name" value="MONOCARBOXYLATE TRANSPORTER"/>
    <property type="match status" value="1"/>
</dbReference>
<feature type="transmembrane region" description="Helical" evidence="5">
    <location>
        <begin position="86"/>
        <end position="109"/>
    </location>
</feature>
<feature type="domain" description="Major facilitator superfamily (MFS) profile" evidence="6">
    <location>
        <begin position="254"/>
        <end position="454"/>
    </location>
</feature>
<accession>A0A8H4PKZ1</accession>
<keyword evidence="5" id="KW-1133">Transmembrane helix</keyword>
<dbReference type="Gene3D" id="1.20.1250.20">
    <property type="entry name" value="MFS general substrate transporter like domains"/>
    <property type="match status" value="2"/>
</dbReference>
<dbReference type="InterPro" id="IPR020846">
    <property type="entry name" value="MFS_dom"/>
</dbReference>
<proteinExistence type="inferred from homology"/>
<dbReference type="OrthoDB" id="2213137at2759"/>
<dbReference type="Proteomes" id="UP000554235">
    <property type="component" value="Unassembled WGS sequence"/>
</dbReference>
<feature type="transmembrane region" description="Helical" evidence="5">
    <location>
        <begin position="428"/>
        <end position="448"/>
    </location>
</feature>
<keyword evidence="5" id="KW-0812">Transmembrane</keyword>
<reference evidence="7 8" key="1">
    <citation type="submission" date="2020-01" db="EMBL/GenBank/DDBJ databases">
        <title>Identification and distribution of gene clusters putatively required for synthesis of sphingolipid metabolism inhibitors in phylogenetically diverse species of the filamentous fungus Fusarium.</title>
        <authorList>
            <person name="Kim H.-S."/>
            <person name="Busman M."/>
            <person name="Brown D.W."/>
            <person name="Divon H."/>
            <person name="Uhlig S."/>
            <person name="Proctor R.H."/>
        </authorList>
    </citation>
    <scope>NUCLEOTIDE SEQUENCE [LARGE SCALE GENOMIC DNA]</scope>
    <source>
        <strain evidence="7 8">NRRL 20459</strain>
    </source>
</reference>
<dbReference type="GO" id="GO:0022857">
    <property type="term" value="F:transmembrane transporter activity"/>
    <property type="evidence" value="ECO:0007669"/>
    <property type="project" value="InterPro"/>
</dbReference>
<dbReference type="InterPro" id="IPR011701">
    <property type="entry name" value="MFS"/>
</dbReference>
<feature type="transmembrane region" description="Helical" evidence="5">
    <location>
        <begin position="121"/>
        <end position="139"/>
    </location>
</feature>
<dbReference type="PROSITE" id="PS50850">
    <property type="entry name" value="MFS"/>
    <property type="match status" value="1"/>
</dbReference>
<sequence length="454" mass="48740">MSQGSVELENLNAGDTSQSVQRQHTPDDTSEPQAQGPEFSLPPADTGKQAWLFLAACWVVEAVTFGFGFSFGVFQDYYTHHEPFAGSGGIAAIGTTTTGFMYIGTPFVVALCRLFPRQARWFTLLGLFIAALALAMSSFCTTVPQLIVTQGIMYGIGGCVAYCPCTPYIDEWFVRRKGLAYGIVWSAAGAGGVVLPVVLESLLNNYGFQTAARICAGILFVSSAPLAFFIKPRLPISAVTHNRPFNFRFVKSRLFILHQLANIIQGTGYFLPAIYLPTYARTTFGASSFLSALTVMLVNIATTFGMMVMGYLSDKLAVTTCTIISATGVATSVLLLWGFSASLPLLYVFCILYGLFGGSWSSTWPGIMRDVSQSGESEGYPHADPVMVHGQLCIGRGVGNIIAGPLSDSLIKGMPWHGKALGGYGSGYGILILYTGLTGLVSGMNFIWKKLSCL</sequence>
<feature type="transmembrane region" description="Helical" evidence="5">
    <location>
        <begin position="316"/>
        <end position="339"/>
    </location>
</feature>
<dbReference type="SUPFAM" id="SSF103473">
    <property type="entry name" value="MFS general substrate transporter"/>
    <property type="match status" value="1"/>
</dbReference>
<feature type="transmembrane region" description="Helical" evidence="5">
    <location>
        <begin position="50"/>
        <end position="74"/>
    </location>
</feature>
<comment type="subcellular location">
    <subcellularLocation>
        <location evidence="1">Membrane</location>
        <topology evidence="1">Multi-pass membrane protein</topology>
    </subcellularLocation>
</comment>
<name>A0A8H4PKZ1_9HYPO</name>
<dbReference type="InterPro" id="IPR050327">
    <property type="entry name" value="Proton-linked_MCT"/>
</dbReference>
<keyword evidence="8" id="KW-1185">Reference proteome</keyword>
<feature type="transmembrane region" description="Helical" evidence="5">
    <location>
        <begin position="255"/>
        <end position="276"/>
    </location>
</feature>
<evidence type="ECO:0000256" key="2">
    <source>
        <dbReference type="ARBA" id="ARBA00006727"/>
    </source>
</evidence>
<dbReference type="Pfam" id="PF07690">
    <property type="entry name" value="MFS_1"/>
    <property type="match status" value="1"/>
</dbReference>
<gene>
    <name evidence="7" type="ORF">FALBO_4009</name>
</gene>
<keyword evidence="3" id="KW-0325">Glycoprotein</keyword>
<dbReference type="InterPro" id="IPR036259">
    <property type="entry name" value="MFS_trans_sf"/>
</dbReference>
<keyword evidence="5" id="KW-0472">Membrane</keyword>
<feature type="transmembrane region" description="Helical" evidence="5">
    <location>
        <begin position="288"/>
        <end position="309"/>
    </location>
</feature>
<feature type="transmembrane region" description="Helical" evidence="5">
    <location>
        <begin position="211"/>
        <end position="234"/>
    </location>
</feature>
<feature type="region of interest" description="Disordered" evidence="4">
    <location>
        <begin position="1"/>
        <end position="40"/>
    </location>
</feature>
<dbReference type="AlphaFoldDB" id="A0A8H4PKZ1"/>
<evidence type="ECO:0000313" key="7">
    <source>
        <dbReference type="EMBL" id="KAF4469097.1"/>
    </source>
</evidence>
<evidence type="ECO:0000259" key="6">
    <source>
        <dbReference type="PROSITE" id="PS50850"/>
    </source>
</evidence>
<comment type="similarity">
    <text evidence="2">Belongs to the major facilitator superfamily. Monocarboxylate porter (TC 2.A.1.13) family.</text>
</comment>
<dbReference type="EMBL" id="JAADYS010000518">
    <property type="protein sequence ID" value="KAF4469097.1"/>
    <property type="molecule type" value="Genomic_DNA"/>
</dbReference>
<comment type="caution">
    <text evidence="7">The sequence shown here is derived from an EMBL/GenBank/DDBJ whole genome shotgun (WGS) entry which is preliminary data.</text>
</comment>
<evidence type="ECO:0000256" key="1">
    <source>
        <dbReference type="ARBA" id="ARBA00004141"/>
    </source>
</evidence>
<feature type="transmembrane region" description="Helical" evidence="5">
    <location>
        <begin position="345"/>
        <end position="364"/>
    </location>
</feature>
<evidence type="ECO:0000313" key="8">
    <source>
        <dbReference type="Proteomes" id="UP000554235"/>
    </source>
</evidence>
<evidence type="ECO:0000256" key="4">
    <source>
        <dbReference type="SAM" id="MobiDB-lite"/>
    </source>
</evidence>
<evidence type="ECO:0000256" key="5">
    <source>
        <dbReference type="SAM" id="Phobius"/>
    </source>
</evidence>
<evidence type="ECO:0000256" key="3">
    <source>
        <dbReference type="ARBA" id="ARBA00023180"/>
    </source>
</evidence>
<dbReference type="PANTHER" id="PTHR11360:SF287">
    <property type="entry name" value="MFS MONOCARBOXYLATE TRANSPORTER"/>
    <property type="match status" value="1"/>
</dbReference>
<feature type="compositionally biased region" description="Polar residues" evidence="4">
    <location>
        <begin position="13"/>
        <end position="23"/>
    </location>
</feature>
<protein>
    <submittedName>
        <fullName evidence="7">Monocarboxylate transporter 2</fullName>
    </submittedName>
</protein>